<protein>
    <submittedName>
        <fullName evidence="1">Uncharacterized protein</fullName>
    </submittedName>
</protein>
<dbReference type="RefSeq" id="WP_012101438.1">
    <property type="nucleotide sequence ID" value="NC_009706.1"/>
</dbReference>
<dbReference type="STRING" id="431943.CKL_1061"/>
<keyword evidence="2" id="KW-1185">Reference proteome</keyword>
<dbReference type="KEGG" id="ckl:CKL_1061"/>
<dbReference type="HOGENOM" id="CLU_2971342_0_0_9"/>
<accession>A5N722</accession>
<dbReference type="EMBL" id="CP000673">
    <property type="protein sequence ID" value="EDK33103.1"/>
    <property type="molecule type" value="Genomic_DNA"/>
</dbReference>
<name>A5N722_CLOK5</name>
<proteinExistence type="predicted"/>
<evidence type="ECO:0000313" key="1">
    <source>
        <dbReference type="EMBL" id="EDK33103.1"/>
    </source>
</evidence>
<dbReference type="Proteomes" id="UP000002411">
    <property type="component" value="Chromosome"/>
</dbReference>
<organism evidence="1 2">
    <name type="scientific">Clostridium kluyveri (strain ATCC 8527 / DSM 555 / NBRC 12016 / NCIMB 10680 / K1)</name>
    <dbReference type="NCBI Taxonomy" id="431943"/>
    <lineage>
        <taxon>Bacteria</taxon>
        <taxon>Bacillati</taxon>
        <taxon>Bacillota</taxon>
        <taxon>Clostridia</taxon>
        <taxon>Eubacteriales</taxon>
        <taxon>Clostridiaceae</taxon>
        <taxon>Clostridium</taxon>
    </lineage>
</organism>
<sequence length="58" mass="6886">MNLKSNKQLKRFRNIYNNSGCVSSNYKISNNDLEISHIEYEQDEISGEFNINKVKFNR</sequence>
<gene>
    <name evidence="1" type="ordered locus">CKL_1061</name>
</gene>
<reference evidence="1 2" key="1">
    <citation type="journal article" date="2008" name="Proc. Natl. Acad. Sci. U.S.A.">
        <title>The genome of Clostridium kluyveri, a strict anaerobe with unique metabolic features.</title>
        <authorList>
            <person name="Seedorf H."/>
            <person name="Fricke W.F."/>
            <person name="Veith B."/>
            <person name="Brueggemann H."/>
            <person name="Liesegang H."/>
            <person name="Strittmatter A."/>
            <person name="Miethke M."/>
            <person name="Buckel W."/>
            <person name="Hinderberger J."/>
            <person name="Li F."/>
            <person name="Hagemeier C."/>
            <person name="Thauer R.K."/>
            <person name="Gottschalk G."/>
        </authorList>
    </citation>
    <scope>NUCLEOTIDE SEQUENCE [LARGE SCALE GENOMIC DNA]</scope>
    <source>
        <strain evidence="2">ATCC 8527 / DSM 555 / NCIMB 10680</strain>
    </source>
</reference>
<evidence type="ECO:0000313" key="2">
    <source>
        <dbReference type="Proteomes" id="UP000002411"/>
    </source>
</evidence>
<dbReference type="AlphaFoldDB" id="A5N722"/>